<evidence type="ECO:0000313" key="2">
    <source>
        <dbReference type="Proteomes" id="UP000807353"/>
    </source>
</evidence>
<dbReference type="Proteomes" id="UP000807353">
    <property type="component" value="Unassembled WGS sequence"/>
</dbReference>
<sequence length="272" mass="31418">MPPPTYKPYLRENDATLNPYDARVLAVLDRPIGGKDEDGYWVMSSPNALWVPELRWGIRSVYQRLDGRFGYEDRSLWPQHYCAHFEYICCIPRRPEDPKEPLSMLWWNPGPADFVPIAGSSVNLPSLGELAPRPRKKLLKWRDDLVAEVREYQTNHPRNSLLGLLETSMRHAWLRLTLAPMTHKHFTENIPEFQRYCLDIQALLDYLLIYSPRLTLSDSDLSAFPVAEHLMGAVTQNDEVVMQLFKMKIPVWHLRNSLSPACAISFKTTSSP</sequence>
<dbReference type="AlphaFoldDB" id="A0A9P5XPW1"/>
<dbReference type="EMBL" id="MU150645">
    <property type="protein sequence ID" value="KAF9455492.1"/>
    <property type="molecule type" value="Genomic_DNA"/>
</dbReference>
<evidence type="ECO:0000313" key="1">
    <source>
        <dbReference type="EMBL" id="KAF9455492.1"/>
    </source>
</evidence>
<gene>
    <name evidence="1" type="ORF">BDZ94DRAFT_709070</name>
</gene>
<name>A0A9P5XPW1_9AGAR</name>
<reference evidence="1" key="1">
    <citation type="submission" date="2020-11" db="EMBL/GenBank/DDBJ databases">
        <authorList>
            <consortium name="DOE Joint Genome Institute"/>
            <person name="Ahrendt S."/>
            <person name="Riley R."/>
            <person name="Andreopoulos W."/>
            <person name="Labutti K."/>
            <person name="Pangilinan J."/>
            <person name="Ruiz-Duenas F.J."/>
            <person name="Barrasa J.M."/>
            <person name="Sanchez-Garcia M."/>
            <person name="Camarero S."/>
            <person name="Miyauchi S."/>
            <person name="Serrano A."/>
            <person name="Linde D."/>
            <person name="Babiker R."/>
            <person name="Drula E."/>
            <person name="Ayuso-Fernandez I."/>
            <person name="Pacheco R."/>
            <person name="Padilla G."/>
            <person name="Ferreira P."/>
            <person name="Barriuso J."/>
            <person name="Kellner H."/>
            <person name="Castanera R."/>
            <person name="Alfaro M."/>
            <person name="Ramirez L."/>
            <person name="Pisabarro A.G."/>
            <person name="Kuo A."/>
            <person name="Tritt A."/>
            <person name="Lipzen A."/>
            <person name="He G."/>
            <person name="Yan M."/>
            <person name="Ng V."/>
            <person name="Cullen D."/>
            <person name="Martin F."/>
            <person name="Rosso M.-N."/>
            <person name="Henrissat B."/>
            <person name="Hibbett D."/>
            <person name="Martinez A.T."/>
            <person name="Grigoriev I.V."/>
        </authorList>
    </citation>
    <scope>NUCLEOTIDE SEQUENCE</scope>
    <source>
        <strain evidence="1">CBS 247.69</strain>
    </source>
</reference>
<proteinExistence type="predicted"/>
<organism evidence="1 2">
    <name type="scientific">Collybia nuda</name>
    <dbReference type="NCBI Taxonomy" id="64659"/>
    <lineage>
        <taxon>Eukaryota</taxon>
        <taxon>Fungi</taxon>
        <taxon>Dikarya</taxon>
        <taxon>Basidiomycota</taxon>
        <taxon>Agaricomycotina</taxon>
        <taxon>Agaricomycetes</taxon>
        <taxon>Agaricomycetidae</taxon>
        <taxon>Agaricales</taxon>
        <taxon>Tricholomatineae</taxon>
        <taxon>Clitocybaceae</taxon>
        <taxon>Collybia</taxon>
    </lineage>
</organism>
<comment type="caution">
    <text evidence="1">The sequence shown here is derived from an EMBL/GenBank/DDBJ whole genome shotgun (WGS) entry which is preliminary data.</text>
</comment>
<dbReference type="OrthoDB" id="3026189at2759"/>
<keyword evidence="2" id="KW-1185">Reference proteome</keyword>
<protein>
    <submittedName>
        <fullName evidence="1">Uncharacterized protein</fullName>
    </submittedName>
</protein>
<accession>A0A9P5XPW1</accession>